<evidence type="ECO:0000313" key="2">
    <source>
        <dbReference type="EMBL" id="QNR22811.1"/>
    </source>
</evidence>
<dbReference type="KEGG" id="chyd:H4K34_10505"/>
<feature type="transmembrane region" description="Helical" evidence="1">
    <location>
        <begin position="162"/>
        <end position="188"/>
    </location>
</feature>
<protein>
    <submittedName>
        <fullName evidence="2">Uncharacterized protein</fullName>
    </submittedName>
</protein>
<dbReference type="Proteomes" id="UP000516305">
    <property type="component" value="Chromosome"/>
</dbReference>
<dbReference type="EMBL" id="CP060139">
    <property type="protein sequence ID" value="QNR22811.1"/>
    <property type="molecule type" value="Genomic_DNA"/>
</dbReference>
<sequence length="204" mass="24087">MSLYQTLISLSRILQLDFLQSFGIYSIVYFILRLFWKDARLKVFDAYAVKAFVYLGLTWFLLWLIGDFVYYFQVLDEAGQEEFRSELVGKYFFLFWLQALLWLLITQAFRWKRLSRYLLIRILAGLSFVFSIERLVIIITSLHRDYLASSWKLFGEPFSFEVILGSDSIILSQIFRLCLYIACTFLIIGIEKAISKWKPNPANG</sequence>
<keyword evidence="1" id="KW-1133">Transmembrane helix</keyword>
<reference evidence="2 3" key="1">
    <citation type="submission" date="2020-08" db="EMBL/GenBank/DDBJ databases">
        <title>Croceimicrobium hydrocarbonivorans gen. nov., sp. nov., a novel marine bacterium isolated from a bacterial consortium that degrades polyethylene terephthalate.</title>
        <authorList>
            <person name="Liu R."/>
        </authorList>
    </citation>
    <scope>NUCLEOTIDE SEQUENCE [LARGE SCALE GENOMIC DNA]</scope>
    <source>
        <strain evidence="2 3">A20-9</strain>
    </source>
</reference>
<name>A0A7H0VAR3_9FLAO</name>
<feature type="transmembrane region" description="Helical" evidence="1">
    <location>
        <begin position="118"/>
        <end position="142"/>
    </location>
</feature>
<proteinExistence type="predicted"/>
<keyword evidence="1" id="KW-0812">Transmembrane</keyword>
<evidence type="ECO:0000256" key="1">
    <source>
        <dbReference type="SAM" id="Phobius"/>
    </source>
</evidence>
<feature type="transmembrane region" description="Helical" evidence="1">
    <location>
        <begin position="91"/>
        <end position="111"/>
    </location>
</feature>
<gene>
    <name evidence="2" type="ORF">H4K34_10505</name>
</gene>
<accession>A0A7H0VAR3</accession>
<dbReference type="RefSeq" id="WP_210757378.1">
    <property type="nucleotide sequence ID" value="NZ_CP060139.1"/>
</dbReference>
<dbReference type="AlphaFoldDB" id="A0A7H0VAR3"/>
<organism evidence="2 3">
    <name type="scientific">Croceimicrobium hydrocarbonivorans</name>
    <dbReference type="NCBI Taxonomy" id="2761580"/>
    <lineage>
        <taxon>Bacteria</taxon>
        <taxon>Pseudomonadati</taxon>
        <taxon>Bacteroidota</taxon>
        <taxon>Flavobacteriia</taxon>
        <taxon>Flavobacteriales</taxon>
        <taxon>Owenweeksiaceae</taxon>
        <taxon>Croceimicrobium</taxon>
    </lineage>
</organism>
<feature type="transmembrane region" description="Helical" evidence="1">
    <location>
        <begin position="18"/>
        <end position="36"/>
    </location>
</feature>
<feature type="transmembrane region" description="Helical" evidence="1">
    <location>
        <begin position="48"/>
        <end position="71"/>
    </location>
</feature>
<evidence type="ECO:0000313" key="3">
    <source>
        <dbReference type="Proteomes" id="UP000516305"/>
    </source>
</evidence>
<keyword evidence="1" id="KW-0472">Membrane</keyword>
<keyword evidence="3" id="KW-1185">Reference proteome</keyword>